<comment type="caution">
    <text evidence="3">The sequence shown here is derived from an EMBL/GenBank/DDBJ whole genome shotgun (WGS) entry which is preliminary data.</text>
</comment>
<gene>
    <name evidence="3" type="ORF">Adu01nite_44870</name>
</gene>
<dbReference type="PANTHER" id="PTHR13847:SF287">
    <property type="entry name" value="FAD-DEPENDENT OXIDOREDUCTASE DOMAIN-CONTAINING PROTEIN 1"/>
    <property type="match status" value="1"/>
</dbReference>
<protein>
    <submittedName>
        <fullName evidence="3">Glycerol-3-phosphate dehydrogenase</fullName>
    </submittedName>
</protein>
<accession>A0ABQ3YZZ5</accession>
<dbReference type="EMBL" id="BOML01000036">
    <property type="protein sequence ID" value="GIE03137.1"/>
    <property type="molecule type" value="Genomic_DNA"/>
</dbReference>
<evidence type="ECO:0000256" key="1">
    <source>
        <dbReference type="ARBA" id="ARBA00023002"/>
    </source>
</evidence>
<feature type="domain" description="FAD dependent oxidoreductase" evidence="2">
    <location>
        <begin position="8"/>
        <end position="338"/>
    </location>
</feature>
<dbReference type="InterPro" id="IPR006076">
    <property type="entry name" value="FAD-dep_OxRdtase"/>
</dbReference>
<organism evidence="3 4">
    <name type="scientific">Paractinoplanes durhamensis</name>
    <dbReference type="NCBI Taxonomy" id="113563"/>
    <lineage>
        <taxon>Bacteria</taxon>
        <taxon>Bacillati</taxon>
        <taxon>Actinomycetota</taxon>
        <taxon>Actinomycetes</taxon>
        <taxon>Micromonosporales</taxon>
        <taxon>Micromonosporaceae</taxon>
        <taxon>Paractinoplanes</taxon>
    </lineage>
</organism>
<reference evidence="3 4" key="1">
    <citation type="submission" date="2021-01" db="EMBL/GenBank/DDBJ databases">
        <title>Whole genome shotgun sequence of Actinoplanes durhamensis NBRC 14914.</title>
        <authorList>
            <person name="Komaki H."/>
            <person name="Tamura T."/>
        </authorList>
    </citation>
    <scope>NUCLEOTIDE SEQUENCE [LARGE SCALE GENOMIC DNA]</scope>
    <source>
        <strain evidence="3 4">NBRC 14914</strain>
    </source>
</reference>
<evidence type="ECO:0000313" key="3">
    <source>
        <dbReference type="EMBL" id="GIE03137.1"/>
    </source>
</evidence>
<keyword evidence="1" id="KW-0560">Oxidoreductase</keyword>
<dbReference type="Gene3D" id="3.30.9.10">
    <property type="entry name" value="D-Amino Acid Oxidase, subunit A, domain 2"/>
    <property type="match status" value="1"/>
</dbReference>
<sequence>MAMVIEADVAVIGAGMAGVSVAYELAGEHTVVLLEQESQPAYHTTGRSAAMFLESYGGPEVRALTAASRPLFDSAGSLLSPRPLLWVAPEEQMDRLATLAAAQPELRRLDPAEAAAHCSALRTDWVAGALLEENASEIDVLGLHQFYLGGARRRGTTVLVGAAVRAGRHDGSRWLLDTAAGPVAAAAVVNAAGAWADVVAVALGVPPLGMTPLRRTAAVARTGRVDRAWPLVADVGETFYFRPEGAGVLVSPADETPSEPCDARPDDLDVALAVERVNEATDLGLRSVRTAWAGLRTFAPDRKPVTGPDPAAPGLWWLAGQGGYGIQIGPALGRMAAAAVTGGAVPEALSVARFR</sequence>
<dbReference type="Gene3D" id="3.50.50.60">
    <property type="entry name" value="FAD/NAD(P)-binding domain"/>
    <property type="match status" value="1"/>
</dbReference>
<keyword evidence="4" id="KW-1185">Reference proteome</keyword>
<dbReference type="InterPro" id="IPR036188">
    <property type="entry name" value="FAD/NAD-bd_sf"/>
</dbReference>
<evidence type="ECO:0000313" key="4">
    <source>
        <dbReference type="Proteomes" id="UP000637628"/>
    </source>
</evidence>
<dbReference type="SUPFAM" id="SSF51905">
    <property type="entry name" value="FAD/NAD(P)-binding domain"/>
    <property type="match status" value="1"/>
</dbReference>
<name>A0ABQ3YZZ5_9ACTN</name>
<proteinExistence type="predicted"/>
<dbReference type="Proteomes" id="UP000637628">
    <property type="component" value="Unassembled WGS sequence"/>
</dbReference>
<dbReference type="PANTHER" id="PTHR13847">
    <property type="entry name" value="SARCOSINE DEHYDROGENASE-RELATED"/>
    <property type="match status" value="1"/>
</dbReference>
<evidence type="ECO:0000259" key="2">
    <source>
        <dbReference type="Pfam" id="PF01266"/>
    </source>
</evidence>
<dbReference type="Pfam" id="PF01266">
    <property type="entry name" value="DAO"/>
    <property type="match status" value="1"/>
</dbReference>